<sequence length="64" mass="7556">MRTKTLYRRDGERIGISRFPNFHKSGSIAGMKRLYYGKNALLVRCGRWIYNVSSEPEIYYNLAH</sequence>
<dbReference type="AlphaFoldDB" id="A0A4Q5HL60"/>
<dbReference type="EMBL" id="VVYY01000027">
    <property type="protein sequence ID" value="KAA5393102.1"/>
    <property type="molecule type" value="Genomic_DNA"/>
</dbReference>
<evidence type="ECO:0000313" key="1">
    <source>
        <dbReference type="EMBL" id="KAA5393102.1"/>
    </source>
</evidence>
<organism evidence="1 4">
    <name type="scientific">Phocaeicola dorei</name>
    <dbReference type="NCBI Taxonomy" id="357276"/>
    <lineage>
        <taxon>Bacteria</taxon>
        <taxon>Pseudomonadati</taxon>
        <taxon>Bacteroidota</taxon>
        <taxon>Bacteroidia</taxon>
        <taxon>Bacteroidales</taxon>
        <taxon>Bacteroidaceae</taxon>
        <taxon>Phocaeicola</taxon>
    </lineage>
</organism>
<name>A0A4Q5HL60_9BACT</name>
<proteinExistence type="predicted"/>
<protein>
    <submittedName>
        <fullName evidence="1">Uncharacterized protein</fullName>
    </submittedName>
</protein>
<evidence type="ECO:0000313" key="3">
    <source>
        <dbReference type="Proteomes" id="UP000441162"/>
    </source>
</evidence>
<gene>
    <name evidence="2" type="ORF">F2Y51_20680</name>
    <name evidence="1" type="ORF">F2Y58_20955</name>
</gene>
<dbReference type="Proteomes" id="UP000481616">
    <property type="component" value="Unassembled WGS sequence"/>
</dbReference>
<comment type="caution">
    <text evidence="1">The sequence shown here is derived from an EMBL/GenBank/DDBJ whole genome shotgun (WGS) entry which is preliminary data.</text>
</comment>
<dbReference type="RefSeq" id="WP_087397931.1">
    <property type="nucleotide sequence ID" value="NZ_JADNBX010000001.1"/>
</dbReference>
<accession>A0A4Q5HL60</accession>
<dbReference type="Proteomes" id="UP000441162">
    <property type="component" value="Unassembled WGS sequence"/>
</dbReference>
<evidence type="ECO:0000313" key="4">
    <source>
        <dbReference type="Proteomes" id="UP000481616"/>
    </source>
</evidence>
<evidence type="ECO:0000313" key="2">
    <source>
        <dbReference type="EMBL" id="KAA5401862.1"/>
    </source>
</evidence>
<reference evidence="3 4" key="1">
    <citation type="journal article" date="2019" name="Nat. Med.">
        <title>A library of human gut bacterial isolates paired with longitudinal multiomics data enables mechanistic microbiome research.</title>
        <authorList>
            <person name="Poyet M."/>
            <person name="Groussin M."/>
            <person name="Gibbons S.M."/>
            <person name="Avila-Pacheco J."/>
            <person name="Jiang X."/>
            <person name="Kearney S.M."/>
            <person name="Perrotta A.R."/>
            <person name="Berdy B."/>
            <person name="Zhao S."/>
            <person name="Lieberman T.D."/>
            <person name="Swanson P.K."/>
            <person name="Smith M."/>
            <person name="Roesemann S."/>
            <person name="Alexander J.E."/>
            <person name="Rich S.A."/>
            <person name="Livny J."/>
            <person name="Vlamakis H."/>
            <person name="Clish C."/>
            <person name="Bullock K."/>
            <person name="Deik A."/>
            <person name="Scott J."/>
            <person name="Pierce K.A."/>
            <person name="Xavier R.J."/>
            <person name="Alm E.J."/>
        </authorList>
    </citation>
    <scope>NUCLEOTIDE SEQUENCE [LARGE SCALE GENOMIC DNA]</scope>
    <source>
        <strain evidence="1 4">BIOML-A1</strain>
        <strain evidence="2 3">BIOML-A4</strain>
    </source>
</reference>
<dbReference type="EMBL" id="VVZA01000028">
    <property type="protein sequence ID" value="KAA5401862.1"/>
    <property type="molecule type" value="Genomic_DNA"/>
</dbReference>